<dbReference type="EMBL" id="BARU01008209">
    <property type="protein sequence ID" value="GAH38220.1"/>
    <property type="molecule type" value="Genomic_DNA"/>
</dbReference>
<feature type="coiled-coil region" evidence="1">
    <location>
        <begin position="15"/>
        <end position="95"/>
    </location>
</feature>
<feature type="non-terminal residue" evidence="2">
    <location>
        <position position="376"/>
    </location>
</feature>
<proteinExistence type="predicted"/>
<comment type="caution">
    <text evidence="2">The sequence shown here is derived from an EMBL/GenBank/DDBJ whole genome shotgun (WGS) entry which is preliminary data.</text>
</comment>
<name>X1G087_9ZZZZ</name>
<dbReference type="Gene3D" id="1.20.5.340">
    <property type="match status" value="1"/>
</dbReference>
<feature type="non-terminal residue" evidence="2">
    <location>
        <position position="1"/>
    </location>
</feature>
<sequence length="376" mass="44757">TDLRKKKTQSIQLRKSRCKQDIMELNIQIFELEEDINSIDSKKEEISKLQTEIKQLEEQKPKPITEDEKNIEENLSLLNNRKNQLNEEVAVYKMQLSTIETIRTKVEDLKTYVDRQLTDIKNDLESVDLANIYEKLKFSVSSDFNDKLDTKRRKIETQIKELQGTEELEEHNGKTKESIEKDFSKLIDDYILKLSLNKINFLISILESKSSLAEGKRKTIRSFEEKIEKNQKRINELEKSIKEIEEVKKPLIPKKFIERDRAYKNYFILLQEEKRILEELYASLRQRLDKENLGEKNHLGEKNQIEFFARIELDVKNFFNKADSIIDFSRAGRYYRKSDLLFKEIKAISEKIELFETSDVYNLIAQLYKTFEEDKD</sequence>
<accession>X1G087</accession>
<reference evidence="2" key="1">
    <citation type="journal article" date="2014" name="Front. Microbiol.">
        <title>High frequency of phylogenetically diverse reductive dehalogenase-homologous genes in deep subseafloor sedimentary metagenomes.</title>
        <authorList>
            <person name="Kawai M."/>
            <person name="Futagami T."/>
            <person name="Toyoda A."/>
            <person name="Takaki Y."/>
            <person name="Nishi S."/>
            <person name="Hori S."/>
            <person name="Arai W."/>
            <person name="Tsubouchi T."/>
            <person name="Morono Y."/>
            <person name="Uchiyama I."/>
            <person name="Ito T."/>
            <person name="Fujiyama A."/>
            <person name="Inagaki F."/>
            <person name="Takami H."/>
        </authorList>
    </citation>
    <scope>NUCLEOTIDE SEQUENCE</scope>
    <source>
        <strain evidence="2">Expedition CK06-06</strain>
    </source>
</reference>
<organism evidence="2">
    <name type="scientific">marine sediment metagenome</name>
    <dbReference type="NCBI Taxonomy" id="412755"/>
    <lineage>
        <taxon>unclassified sequences</taxon>
        <taxon>metagenomes</taxon>
        <taxon>ecological metagenomes</taxon>
    </lineage>
</organism>
<protein>
    <submittedName>
        <fullName evidence="2">Uncharacterized protein</fullName>
    </submittedName>
</protein>
<gene>
    <name evidence="2" type="ORF">S03H2_16095</name>
</gene>
<evidence type="ECO:0000313" key="2">
    <source>
        <dbReference type="EMBL" id="GAH38220.1"/>
    </source>
</evidence>
<keyword evidence="1" id="KW-0175">Coiled coil</keyword>
<dbReference type="AlphaFoldDB" id="X1G087"/>
<feature type="coiled-coil region" evidence="1">
    <location>
        <begin position="213"/>
        <end position="287"/>
    </location>
</feature>
<evidence type="ECO:0000256" key="1">
    <source>
        <dbReference type="SAM" id="Coils"/>
    </source>
</evidence>